<protein>
    <submittedName>
        <fullName evidence="2">Uncharacterized protein</fullName>
    </submittedName>
</protein>
<accession>A0A6J5PZ48</accession>
<organism evidence="2">
    <name type="scientific">uncultured Caudovirales phage</name>
    <dbReference type="NCBI Taxonomy" id="2100421"/>
    <lineage>
        <taxon>Viruses</taxon>
        <taxon>Duplodnaviria</taxon>
        <taxon>Heunggongvirae</taxon>
        <taxon>Uroviricota</taxon>
        <taxon>Caudoviricetes</taxon>
        <taxon>Peduoviridae</taxon>
        <taxon>Maltschvirus</taxon>
        <taxon>Maltschvirus maltsch</taxon>
    </lineage>
</organism>
<evidence type="ECO:0000313" key="2">
    <source>
        <dbReference type="EMBL" id="CAB4172614.1"/>
    </source>
</evidence>
<gene>
    <name evidence="2" type="ORF">UFOVP935_51</name>
</gene>
<name>A0A6J5PZ48_9CAUD</name>
<proteinExistence type="predicted"/>
<dbReference type="EMBL" id="LR796885">
    <property type="protein sequence ID" value="CAB4172614.1"/>
    <property type="molecule type" value="Genomic_DNA"/>
</dbReference>
<sequence>MKQKSTHGGPSRNAGRKSADGAQVKRHLVTLDASTVERLKAPDLGDGELSIGIRRAAASLPRQ</sequence>
<feature type="region of interest" description="Disordered" evidence="1">
    <location>
        <begin position="1"/>
        <end position="24"/>
    </location>
</feature>
<reference evidence="2" key="1">
    <citation type="submission" date="2020-05" db="EMBL/GenBank/DDBJ databases">
        <authorList>
            <person name="Chiriac C."/>
            <person name="Salcher M."/>
            <person name="Ghai R."/>
            <person name="Kavagutti S V."/>
        </authorList>
    </citation>
    <scope>NUCLEOTIDE SEQUENCE</scope>
</reference>
<evidence type="ECO:0000256" key="1">
    <source>
        <dbReference type="SAM" id="MobiDB-lite"/>
    </source>
</evidence>